<dbReference type="EMBL" id="KB932878">
    <property type="protein sequence ID" value="EOO03034.1"/>
    <property type="molecule type" value="Genomic_DNA"/>
</dbReference>
<dbReference type="HOGENOM" id="CLU_1171318_0_0_1"/>
<dbReference type="GeneID" id="19321602"/>
<dbReference type="RefSeq" id="XP_007912224.1">
    <property type="nucleotide sequence ID" value="XM_007914033.1"/>
</dbReference>
<evidence type="ECO:0000313" key="7">
    <source>
        <dbReference type="Proteomes" id="UP000014074"/>
    </source>
</evidence>
<dbReference type="GO" id="GO:0016020">
    <property type="term" value="C:membrane"/>
    <property type="evidence" value="ECO:0007669"/>
    <property type="project" value="UniProtKB-SubCell"/>
</dbReference>
<dbReference type="Gene3D" id="3.40.50.300">
    <property type="entry name" value="P-loop containing nucleotide triphosphate hydrolases"/>
    <property type="match status" value="1"/>
</dbReference>
<keyword evidence="2" id="KW-0812">Transmembrane</keyword>
<dbReference type="InterPro" id="IPR003439">
    <property type="entry name" value="ABC_transporter-like_ATP-bd"/>
</dbReference>
<dbReference type="InterPro" id="IPR036640">
    <property type="entry name" value="ABC1_TM_sf"/>
</dbReference>
<dbReference type="SUPFAM" id="SSF52540">
    <property type="entry name" value="P-loop containing nucleoside triphosphate hydrolases"/>
    <property type="match status" value="1"/>
</dbReference>
<dbReference type="Proteomes" id="UP000014074">
    <property type="component" value="Unassembled WGS sequence"/>
</dbReference>
<reference evidence="7" key="1">
    <citation type="journal article" date="2013" name="Genome Announc.">
        <title>Draft genome sequence of the ascomycete Phaeoacremonium aleophilum strain UCR-PA7, a causal agent of the esca disease complex in grapevines.</title>
        <authorList>
            <person name="Blanco-Ulate B."/>
            <person name="Rolshausen P."/>
            <person name="Cantu D."/>
        </authorList>
    </citation>
    <scope>NUCLEOTIDE SEQUENCE [LARGE SCALE GENOMIC DNA]</scope>
    <source>
        <strain evidence="7">UCR-PA7</strain>
    </source>
</reference>
<name>R8BUR7_PHAM7</name>
<evidence type="ECO:0000313" key="6">
    <source>
        <dbReference type="EMBL" id="EOO03034.1"/>
    </source>
</evidence>
<sequence length="237" mass="25537">MQLVESAAKLAFAHDFITQLPDGYQTRIGERGGLLSGGQKQRVAIARSIISEPKILLLDEATSALDPHAEGIVQQALDNASRDRTTIVIAHKLATIRGADNIVVMSKGDIVEQGTHESLLARDGAYARLVKAQNLSPTFGSSNEDSDVDPDPKDNEVELKEDIIRTVTRCSTTEQNGLLTRKEHDNYDNHNQFGVISAVLKTAKATPELNTAYLILLVACAIGGKPAESQSYCGANT</sequence>
<evidence type="ECO:0000256" key="1">
    <source>
        <dbReference type="ARBA" id="ARBA00004141"/>
    </source>
</evidence>
<evidence type="ECO:0000256" key="2">
    <source>
        <dbReference type="ARBA" id="ARBA00022692"/>
    </source>
</evidence>
<dbReference type="InterPro" id="IPR039421">
    <property type="entry name" value="Type_1_exporter"/>
</dbReference>
<accession>R8BUR7</accession>
<gene>
    <name evidence="6" type="ORF">UCRPA7_1453</name>
</gene>
<keyword evidence="4" id="KW-0472">Membrane</keyword>
<evidence type="ECO:0000256" key="3">
    <source>
        <dbReference type="ARBA" id="ARBA00022989"/>
    </source>
</evidence>
<dbReference type="eggNOG" id="KOG0055">
    <property type="taxonomic scope" value="Eukaryota"/>
</dbReference>
<proteinExistence type="predicted"/>
<dbReference type="InterPro" id="IPR027417">
    <property type="entry name" value="P-loop_NTPase"/>
</dbReference>
<keyword evidence="7" id="KW-1185">Reference proteome</keyword>
<dbReference type="PANTHER" id="PTHR43394">
    <property type="entry name" value="ATP-DEPENDENT PERMEASE MDL1, MITOCHONDRIAL"/>
    <property type="match status" value="1"/>
</dbReference>
<evidence type="ECO:0000256" key="4">
    <source>
        <dbReference type="ARBA" id="ARBA00023136"/>
    </source>
</evidence>
<organism evidence="6 7">
    <name type="scientific">Phaeoacremonium minimum (strain UCR-PA7)</name>
    <name type="common">Esca disease fungus</name>
    <name type="synonym">Togninia minima</name>
    <dbReference type="NCBI Taxonomy" id="1286976"/>
    <lineage>
        <taxon>Eukaryota</taxon>
        <taxon>Fungi</taxon>
        <taxon>Dikarya</taxon>
        <taxon>Ascomycota</taxon>
        <taxon>Pezizomycotina</taxon>
        <taxon>Sordariomycetes</taxon>
        <taxon>Sordariomycetidae</taxon>
        <taxon>Togniniales</taxon>
        <taxon>Togniniaceae</taxon>
        <taxon>Phaeoacremonium</taxon>
    </lineage>
</organism>
<dbReference type="GO" id="GO:0015421">
    <property type="term" value="F:ABC-type oligopeptide transporter activity"/>
    <property type="evidence" value="ECO:0007669"/>
    <property type="project" value="TreeGrafter"/>
</dbReference>
<dbReference type="Pfam" id="PF00005">
    <property type="entry name" value="ABC_tran"/>
    <property type="match status" value="1"/>
</dbReference>
<dbReference type="Gene3D" id="1.20.1560.10">
    <property type="entry name" value="ABC transporter type 1, transmembrane domain"/>
    <property type="match status" value="1"/>
</dbReference>
<dbReference type="OrthoDB" id="5099527at2759"/>
<keyword evidence="3" id="KW-1133">Transmembrane helix</keyword>
<dbReference type="AlphaFoldDB" id="R8BUR7"/>
<dbReference type="GO" id="GO:0005524">
    <property type="term" value="F:ATP binding"/>
    <property type="evidence" value="ECO:0007669"/>
    <property type="project" value="InterPro"/>
</dbReference>
<evidence type="ECO:0000259" key="5">
    <source>
        <dbReference type="Pfam" id="PF00005"/>
    </source>
</evidence>
<protein>
    <submittedName>
        <fullName evidence="6">Putative multidrug resistance protein</fullName>
    </submittedName>
</protein>
<dbReference type="KEGG" id="tmn:UCRPA7_1453"/>
<comment type="subcellular location">
    <subcellularLocation>
        <location evidence="1">Membrane</location>
        <topology evidence="1">Multi-pass membrane protein</topology>
    </subcellularLocation>
</comment>
<feature type="domain" description="ABC transporter" evidence="5">
    <location>
        <begin position="18"/>
        <end position="63"/>
    </location>
</feature>
<dbReference type="GO" id="GO:0016887">
    <property type="term" value="F:ATP hydrolysis activity"/>
    <property type="evidence" value="ECO:0007669"/>
    <property type="project" value="InterPro"/>
</dbReference>
<dbReference type="PANTHER" id="PTHR43394:SF1">
    <property type="entry name" value="ATP-BINDING CASSETTE SUB-FAMILY B MEMBER 10, MITOCHONDRIAL"/>
    <property type="match status" value="1"/>
</dbReference>